<dbReference type="OrthoDB" id="9814303at2"/>
<feature type="domain" description="Major facilitator superfamily (MFS) profile" evidence="9">
    <location>
        <begin position="7"/>
        <end position="392"/>
    </location>
</feature>
<dbReference type="PROSITE" id="PS50850">
    <property type="entry name" value="MFS"/>
    <property type="match status" value="1"/>
</dbReference>
<sequence>MKVSPLFMFYLAGLSVLGLLAIDMYLPAFSVMQQQLNASSGQISLSLSIFLAGYAIAQLIWGQLSDKYGRKPILLVGLSMFSLSCLAMIWIDSVAGLLVLRLIQAIGVCAAAVCWQALVIDRYPVHVTNRVLATIMPLVALSPALAPTLGAWLLMHTGWRSIFVILSICGLILIVATLFIHEVKKIRVSSSSNVLNKKKNNYWTLLSSNIFIGNVLIYAACSASFFAWLTGSPFILSKMGYSSTDIGLSYIPQTLAFLIGGYGYRIFAGQALGQILLPWLLVIYAICMAAMVMMSFFGEPTLLMLFIPFCTTALVNGAIYPIVVASALTPFSDDSGKAAALQNTIQLSFCFIASMMVSIFLVSALKTTVTVMFATVIVVLIGFIWRRIPHKQAVV</sequence>
<dbReference type="CDD" id="cd17320">
    <property type="entry name" value="MFS_MdfA_MDR_like"/>
    <property type="match status" value="1"/>
</dbReference>
<dbReference type="InterPro" id="IPR020846">
    <property type="entry name" value="MFS_dom"/>
</dbReference>
<evidence type="ECO:0000256" key="1">
    <source>
        <dbReference type="ARBA" id="ARBA00004651"/>
    </source>
</evidence>
<keyword evidence="4" id="KW-1003">Cell membrane</keyword>
<evidence type="ECO:0000256" key="8">
    <source>
        <dbReference type="RuleBase" id="RU365088"/>
    </source>
</evidence>
<dbReference type="EMBL" id="PDDX01000001">
    <property type="protein sequence ID" value="PHI30680.1"/>
    <property type="molecule type" value="Genomic_DNA"/>
</dbReference>
<feature type="transmembrane region" description="Helical" evidence="8">
    <location>
        <begin position="161"/>
        <end position="181"/>
    </location>
</feature>
<evidence type="ECO:0000313" key="12">
    <source>
        <dbReference type="Proteomes" id="UP000224974"/>
    </source>
</evidence>
<dbReference type="InterPro" id="IPR004812">
    <property type="entry name" value="Efflux_drug-R_Bcr/CmlA"/>
</dbReference>
<dbReference type="Proteomes" id="UP000224974">
    <property type="component" value="Unassembled WGS sequence"/>
</dbReference>
<evidence type="ECO:0000313" key="13">
    <source>
        <dbReference type="Proteomes" id="UP000373449"/>
    </source>
</evidence>
<evidence type="ECO:0000313" key="10">
    <source>
        <dbReference type="EMBL" id="PHI30680.1"/>
    </source>
</evidence>
<evidence type="ECO:0000256" key="7">
    <source>
        <dbReference type="ARBA" id="ARBA00023136"/>
    </source>
</evidence>
<dbReference type="FunFam" id="1.20.1720.10:FF:000005">
    <property type="entry name" value="Bcr/CflA family efflux transporter"/>
    <property type="match status" value="1"/>
</dbReference>
<keyword evidence="7 8" id="KW-0472">Membrane</keyword>
<dbReference type="PANTHER" id="PTHR23502">
    <property type="entry name" value="MAJOR FACILITATOR SUPERFAMILY"/>
    <property type="match status" value="1"/>
</dbReference>
<dbReference type="InterPro" id="IPR036259">
    <property type="entry name" value="MFS_trans_sf"/>
</dbReference>
<name>A0A2C6C2W2_9GAMM</name>
<proteinExistence type="inferred from homology"/>
<feature type="transmembrane region" description="Helical" evidence="8">
    <location>
        <begin position="202"/>
        <end position="226"/>
    </location>
</feature>
<feature type="transmembrane region" description="Helical" evidence="8">
    <location>
        <begin position="97"/>
        <end position="119"/>
    </location>
</feature>
<evidence type="ECO:0000256" key="5">
    <source>
        <dbReference type="ARBA" id="ARBA00022692"/>
    </source>
</evidence>
<comment type="subcellular location">
    <subcellularLocation>
        <location evidence="8">Cell inner membrane</location>
        <topology evidence="8">Multi-pass membrane protein</topology>
    </subcellularLocation>
    <subcellularLocation>
        <location evidence="1">Cell membrane</location>
        <topology evidence="1">Multi-pass membrane protein</topology>
    </subcellularLocation>
</comment>
<dbReference type="Pfam" id="PF07690">
    <property type="entry name" value="MFS_1"/>
    <property type="match status" value="1"/>
</dbReference>
<feature type="transmembrane region" description="Helical" evidence="8">
    <location>
        <begin position="131"/>
        <end position="155"/>
    </location>
</feature>
<dbReference type="GO" id="GO:0042910">
    <property type="term" value="F:xenobiotic transmembrane transporter activity"/>
    <property type="evidence" value="ECO:0007669"/>
    <property type="project" value="InterPro"/>
</dbReference>
<dbReference type="InterPro" id="IPR011701">
    <property type="entry name" value="MFS"/>
</dbReference>
<feature type="transmembrane region" description="Helical" evidence="8">
    <location>
        <begin position="41"/>
        <end position="61"/>
    </location>
</feature>
<keyword evidence="8" id="KW-0997">Cell inner membrane</keyword>
<feature type="transmembrane region" description="Helical" evidence="8">
    <location>
        <begin position="7"/>
        <end position="29"/>
    </location>
</feature>
<evidence type="ECO:0000259" key="9">
    <source>
        <dbReference type="PROSITE" id="PS50850"/>
    </source>
</evidence>
<dbReference type="STRING" id="1111728.GCA_000427805_00246"/>
<dbReference type="Gene3D" id="1.20.1720.10">
    <property type="entry name" value="Multidrug resistance protein D"/>
    <property type="match status" value="1"/>
</dbReference>
<dbReference type="AlphaFoldDB" id="A0A2C6C2W2"/>
<evidence type="ECO:0000313" key="11">
    <source>
        <dbReference type="EMBL" id="VFS50239.1"/>
    </source>
</evidence>
<dbReference type="PANTHER" id="PTHR23502:SF162">
    <property type="entry name" value="INNER MEMBRANE TRANSPORT PROTEIN YDHC"/>
    <property type="match status" value="1"/>
</dbReference>
<feature type="transmembrane region" description="Helical" evidence="8">
    <location>
        <begin position="340"/>
        <end position="362"/>
    </location>
</feature>
<dbReference type="RefSeq" id="WP_029092880.1">
    <property type="nucleotide sequence ID" value="NZ_CAADJA010000002.1"/>
</dbReference>
<protein>
    <recommendedName>
        <fullName evidence="8">Bcr/CflA family efflux transporter</fullName>
    </recommendedName>
</protein>
<comment type="similarity">
    <text evidence="2 8">Belongs to the major facilitator superfamily. Bcr/CmlA family.</text>
</comment>
<dbReference type="SUPFAM" id="SSF103473">
    <property type="entry name" value="MFS general substrate transporter"/>
    <property type="match status" value="1"/>
</dbReference>
<keyword evidence="5 8" id="KW-0812">Transmembrane</keyword>
<evidence type="ECO:0000256" key="4">
    <source>
        <dbReference type="ARBA" id="ARBA00022475"/>
    </source>
</evidence>
<organism evidence="10 12">
    <name type="scientific">Budvicia aquatica</name>
    <dbReference type="NCBI Taxonomy" id="82979"/>
    <lineage>
        <taxon>Bacteria</taxon>
        <taxon>Pseudomonadati</taxon>
        <taxon>Pseudomonadota</taxon>
        <taxon>Gammaproteobacteria</taxon>
        <taxon>Enterobacterales</taxon>
        <taxon>Budviciaceae</taxon>
        <taxon>Budvicia</taxon>
    </lineage>
</organism>
<dbReference type="Proteomes" id="UP000373449">
    <property type="component" value="Unassembled WGS sequence"/>
</dbReference>
<feature type="transmembrane region" description="Helical" evidence="8">
    <location>
        <begin position="73"/>
        <end position="91"/>
    </location>
</feature>
<feature type="transmembrane region" description="Helical" evidence="8">
    <location>
        <begin position="368"/>
        <end position="385"/>
    </location>
</feature>
<dbReference type="EMBL" id="CAADJA010000002">
    <property type="protein sequence ID" value="VFS50239.1"/>
    <property type="molecule type" value="Genomic_DNA"/>
</dbReference>
<dbReference type="NCBIfam" id="NF008270">
    <property type="entry name" value="PRK11043.1"/>
    <property type="match status" value="1"/>
</dbReference>
<keyword evidence="12" id="KW-1185">Reference proteome</keyword>
<feature type="transmembrane region" description="Helical" evidence="8">
    <location>
        <begin position="246"/>
        <end position="264"/>
    </location>
</feature>
<evidence type="ECO:0000256" key="6">
    <source>
        <dbReference type="ARBA" id="ARBA00022989"/>
    </source>
</evidence>
<gene>
    <name evidence="11" type="primary">ydhC_2</name>
    <name evidence="10" type="ORF">CRN84_15715</name>
    <name evidence="11" type="ORF">NCTC12282_04404</name>
</gene>
<feature type="transmembrane region" description="Helical" evidence="8">
    <location>
        <begin position="276"/>
        <end position="297"/>
    </location>
</feature>
<keyword evidence="3 8" id="KW-0813">Transport</keyword>
<dbReference type="GO" id="GO:1990961">
    <property type="term" value="P:xenobiotic detoxification by transmembrane export across the plasma membrane"/>
    <property type="evidence" value="ECO:0007669"/>
    <property type="project" value="InterPro"/>
</dbReference>
<reference evidence="11 13" key="3">
    <citation type="submission" date="2019-03" db="EMBL/GenBank/DDBJ databases">
        <authorList>
            <consortium name="Pathogen Informatics"/>
        </authorList>
    </citation>
    <scope>NUCLEOTIDE SEQUENCE [LARGE SCALE GENOMIC DNA]</scope>
    <source>
        <strain evidence="11 13">NCTC12282</strain>
    </source>
</reference>
<dbReference type="NCBIfam" id="TIGR00710">
    <property type="entry name" value="efflux_Bcr_CflA"/>
    <property type="match status" value="1"/>
</dbReference>
<reference evidence="12" key="1">
    <citation type="submission" date="2017-09" db="EMBL/GenBank/DDBJ databases">
        <title>FDA dAtabase for Regulatory Grade micrObial Sequences (FDA-ARGOS): Supporting development and validation of Infectious Disease Dx tests.</title>
        <authorList>
            <person name="Minogue T."/>
            <person name="Wolcott M."/>
            <person name="Wasieloski L."/>
            <person name="Aguilar W."/>
            <person name="Moore D."/>
            <person name="Tallon L."/>
            <person name="Sadzewicz L."/>
            <person name="Ott S."/>
            <person name="Zhao X."/>
            <person name="Nagaraj S."/>
            <person name="Vavikolanu K."/>
            <person name="Aluvathingal J."/>
            <person name="Nadendla S."/>
            <person name="Sichtig H."/>
        </authorList>
    </citation>
    <scope>NUCLEOTIDE SEQUENCE [LARGE SCALE GENOMIC DNA]</scope>
    <source>
        <strain evidence="12">FDAARGOS_387</strain>
    </source>
</reference>
<dbReference type="GO" id="GO:0005886">
    <property type="term" value="C:plasma membrane"/>
    <property type="evidence" value="ECO:0007669"/>
    <property type="project" value="UniProtKB-SubCell"/>
</dbReference>
<evidence type="ECO:0000256" key="2">
    <source>
        <dbReference type="ARBA" id="ARBA00006236"/>
    </source>
</evidence>
<keyword evidence="6 8" id="KW-1133">Transmembrane helix</keyword>
<reference evidence="10" key="2">
    <citation type="submission" date="2017-09" db="EMBL/GenBank/DDBJ databases">
        <title>FDA dAtabase for Regulatory Grade micrObial Sequences (FDA-ARGOS): Supporting development and validation of Infectious Disease Dx tests.</title>
        <authorList>
            <person name="Minogue T."/>
            <person name="Wolcott M."/>
            <person name="Wasieloski L."/>
            <person name="Aguilar W."/>
            <person name="Moore D."/>
            <person name="Tallon L.J."/>
            <person name="Sadzewicz L."/>
            <person name="Ott S."/>
            <person name="Zhao X."/>
            <person name="Nagaraj S."/>
            <person name="Vavikolanu K."/>
            <person name="Aluvathingal J."/>
            <person name="Nadendla S."/>
            <person name="Sichtig H."/>
        </authorList>
    </citation>
    <scope>NUCLEOTIDE SEQUENCE</scope>
    <source>
        <strain evidence="10">FDAARGOS_387</strain>
    </source>
</reference>
<feature type="transmembrane region" description="Helical" evidence="8">
    <location>
        <begin position="303"/>
        <end position="328"/>
    </location>
</feature>
<accession>A0A2C6C2W2</accession>
<evidence type="ECO:0000256" key="3">
    <source>
        <dbReference type="ARBA" id="ARBA00022448"/>
    </source>
</evidence>